<protein>
    <submittedName>
        <fullName evidence="1">Flp operon protein C</fullName>
    </submittedName>
</protein>
<organism evidence="1 2">
    <name type="scientific">Phocoenobacter skyensis</name>
    <dbReference type="NCBI Taxonomy" id="97481"/>
    <lineage>
        <taxon>Bacteria</taxon>
        <taxon>Pseudomonadati</taxon>
        <taxon>Pseudomonadota</taxon>
        <taxon>Gammaproteobacteria</taxon>
        <taxon>Pasteurellales</taxon>
        <taxon>Pasteurellaceae</taxon>
        <taxon>Phocoenobacter</taxon>
    </lineage>
</organism>
<dbReference type="AlphaFoldDB" id="A0AAJ6NDT4"/>
<dbReference type="EMBL" id="JASAYT010000015">
    <property type="protein sequence ID" value="MDP8174927.1"/>
    <property type="molecule type" value="Genomic_DNA"/>
</dbReference>
<reference evidence="1" key="1">
    <citation type="journal article" date="2023" name="Front. Microbiol.">
        <title>Phylogeography and host specificity of Pasteurellaceae pathogenic to sea-farmed fish in the north-east Atlantic.</title>
        <authorList>
            <person name="Gulla S."/>
            <person name="Colquhoun D.J."/>
            <person name="Olsen A.B."/>
            <person name="Spilsberg B."/>
            <person name="Lagesen K."/>
            <person name="Aakesson C.P."/>
            <person name="Strom S."/>
            <person name="Manji F."/>
            <person name="Birkbeck T.H."/>
            <person name="Nilsen H.K."/>
        </authorList>
    </citation>
    <scope>NUCLEOTIDE SEQUENCE</scope>
    <source>
        <strain evidence="1">98B1</strain>
    </source>
</reference>
<dbReference type="Proteomes" id="UP001231736">
    <property type="component" value="Unassembled WGS sequence"/>
</dbReference>
<evidence type="ECO:0000313" key="2">
    <source>
        <dbReference type="Proteomes" id="UP001231736"/>
    </source>
</evidence>
<sequence>MNYRVLFIISFLILGIGFAGLFLSTDETKTTSTETTQAPTQTQNVKSQKKETPKIKTVVITVAVVKKDLIKGHLLQESDYQISNVPLKIPEGGDDPLLAYDLKPIFREADVNSLQGFLLQQNVAKNSILNPVNVLSPHSPDFLMSSLEPSQEVAYQVSIQQADSYLLQTLKGGNYVSIYSFQDGQGKANQYRNDLVKIVDNLLVLQTISLKGDEERKSKKQKPTDVVGFIALKMTAEQVKVLYSLPKGARLILLPVAKPTPTKARGTFIRKLRG</sequence>
<name>A0AAJ6NDT4_9PAST</name>
<proteinExistence type="predicted"/>
<comment type="caution">
    <text evidence="1">The sequence shown here is derived from an EMBL/GenBank/DDBJ whole genome shotgun (WGS) entry which is preliminary data.</text>
</comment>
<accession>A0AAJ6NDT4</accession>
<dbReference type="RefSeq" id="WP_306375908.1">
    <property type="nucleotide sequence ID" value="NZ_JASAYT010000015.1"/>
</dbReference>
<gene>
    <name evidence="1" type="ORF">QJU97_05580</name>
</gene>
<evidence type="ECO:0000313" key="1">
    <source>
        <dbReference type="EMBL" id="MDP8174927.1"/>
    </source>
</evidence>